<feature type="compositionally biased region" description="Polar residues" evidence="1">
    <location>
        <begin position="95"/>
        <end position="121"/>
    </location>
</feature>
<dbReference type="EMBL" id="VIEB01002951">
    <property type="protein sequence ID" value="TQD69633.1"/>
    <property type="molecule type" value="Genomic_DNA"/>
</dbReference>
<gene>
    <name evidence="2" type="ORF">C1H46_044833</name>
</gene>
<sequence>MGKFTGQIFFCFCCANKSIKDQLISARERITDNDLMIAVLSGLPPEFEVIKTVILARDTFISQKDFRARLMGVEAALETKMNTLAGTMSAMYMNGESSNARGPQGSFQNFEQGESSNSQRYQGGFNGGSGFAGNGGRSFQQRSGFNNNRRFNGNNNSSNSRSYSNFGNRSYGSNGLTDNKKGSQNYYSGSNNFSGENGFKQGSGWTGNTNYKSTVSPECQICSRRRHTAPNCYYRTDNGQANPRGPIFCQICGKKGHTALQCYHRNNYSYQGPPPPQTLNQSPMGLSAQTSTTM</sequence>
<comment type="caution">
    <text evidence="2">The sequence shown here is derived from an EMBL/GenBank/DDBJ whole genome shotgun (WGS) entry which is preliminary data.</text>
</comment>
<dbReference type="Gene3D" id="4.10.60.10">
    <property type="entry name" value="Zinc finger, CCHC-type"/>
    <property type="match status" value="1"/>
</dbReference>
<reference evidence="2 3" key="1">
    <citation type="journal article" date="2019" name="G3 (Bethesda)">
        <title>Sequencing of a Wild Apple (Malus baccata) Genome Unravels the Differences Between Cultivated and Wild Apple Species Regarding Disease Resistance and Cold Tolerance.</title>
        <authorList>
            <person name="Chen X."/>
        </authorList>
    </citation>
    <scope>NUCLEOTIDE SEQUENCE [LARGE SCALE GENOMIC DNA]</scope>
    <source>
        <strain evidence="3">cv. Shandingzi</strain>
        <tissue evidence="2">Leaves</tissue>
    </source>
</reference>
<evidence type="ECO:0000313" key="2">
    <source>
        <dbReference type="EMBL" id="TQD69633.1"/>
    </source>
</evidence>
<accession>A0A540K5Z2</accession>
<name>A0A540K5Z2_MALBA</name>
<evidence type="ECO:0000256" key="1">
    <source>
        <dbReference type="SAM" id="MobiDB-lite"/>
    </source>
</evidence>
<protein>
    <recommendedName>
        <fullName evidence="4">CCHC-type domain-containing protein</fullName>
    </recommendedName>
</protein>
<dbReference type="PANTHER" id="PTHR47481:SF31">
    <property type="entry name" value="OS01G0873500 PROTEIN"/>
    <property type="match status" value="1"/>
</dbReference>
<dbReference type="AlphaFoldDB" id="A0A540K5Z2"/>
<feature type="compositionally biased region" description="Polar residues" evidence="1">
    <location>
        <begin position="172"/>
        <end position="189"/>
    </location>
</feature>
<dbReference type="Proteomes" id="UP000315295">
    <property type="component" value="Unassembled WGS sequence"/>
</dbReference>
<feature type="compositionally biased region" description="Polar residues" evidence="1">
    <location>
        <begin position="278"/>
        <end position="294"/>
    </location>
</feature>
<feature type="region of interest" description="Disordered" evidence="1">
    <location>
        <begin position="95"/>
        <end position="189"/>
    </location>
</feature>
<feature type="region of interest" description="Disordered" evidence="1">
    <location>
        <begin position="273"/>
        <end position="294"/>
    </location>
</feature>
<evidence type="ECO:0000313" key="3">
    <source>
        <dbReference type="Proteomes" id="UP000315295"/>
    </source>
</evidence>
<feature type="compositionally biased region" description="Gly residues" evidence="1">
    <location>
        <begin position="124"/>
        <end position="136"/>
    </location>
</feature>
<evidence type="ECO:0008006" key="4">
    <source>
        <dbReference type="Google" id="ProtNLM"/>
    </source>
</evidence>
<proteinExistence type="predicted"/>
<keyword evidence="3" id="KW-1185">Reference proteome</keyword>
<organism evidence="2 3">
    <name type="scientific">Malus baccata</name>
    <name type="common">Siberian crab apple</name>
    <name type="synonym">Pyrus baccata</name>
    <dbReference type="NCBI Taxonomy" id="106549"/>
    <lineage>
        <taxon>Eukaryota</taxon>
        <taxon>Viridiplantae</taxon>
        <taxon>Streptophyta</taxon>
        <taxon>Embryophyta</taxon>
        <taxon>Tracheophyta</taxon>
        <taxon>Spermatophyta</taxon>
        <taxon>Magnoliopsida</taxon>
        <taxon>eudicotyledons</taxon>
        <taxon>Gunneridae</taxon>
        <taxon>Pentapetalae</taxon>
        <taxon>rosids</taxon>
        <taxon>fabids</taxon>
        <taxon>Rosales</taxon>
        <taxon>Rosaceae</taxon>
        <taxon>Amygdaloideae</taxon>
        <taxon>Maleae</taxon>
        <taxon>Malus</taxon>
    </lineage>
</organism>
<dbReference type="PANTHER" id="PTHR47481">
    <property type="match status" value="1"/>
</dbReference>
<feature type="compositionally biased region" description="Low complexity" evidence="1">
    <location>
        <begin position="142"/>
        <end position="171"/>
    </location>
</feature>